<dbReference type="FunCoup" id="A0A409YB02">
    <property type="interactions" value="71"/>
</dbReference>
<dbReference type="InterPro" id="IPR036259">
    <property type="entry name" value="MFS_trans_sf"/>
</dbReference>
<comment type="caution">
    <text evidence="9">The sequence shown here is derived from an EMBL/GenBank/DDBJ whole genome shotgun (WGS) entry which is preliminary data.</text>
</comment>
<evidence type="ECO:0000256" key="1">
    <source>
        <dbReference type="ARBA" id="ARBA00004141"/>
    </source>
</evidence>
<dbReference type="InterPro" id="IPR011701">
    <property type="entry name" value="MFS"/>
</dbReference>
<keyword evidence="2" id="KW-0813">Transport</keyword>
<evidence type="ECO:0000256" key="6">
    <source>
        <dbReference type="SAM" id="MobiDB-lite"/>
    </source>
</evidence>
<accession>A0A409YB02</accession>
<feature type="transmembrane region" description="Helical" evidence="7">
    <location>
        <begin position="213"/>
        <end position="235"/>
    </location>
</feature>
<keyword evidence="5 7" id="KW-0472">Membrane</keyword>
<feature type="transmembrane region" description="Helical" evidence="7">
    <location>
        <begin position="405"/>
        <end position="426"/>
    </location>
</feature>
<dbReference type="PANTHER" id="PTHR43791">
    <property type="entry name" value="PERMEASE-RELATED"/>
    <property type="match status" value="1"/>
</dbReference>
<protein>
    <recommendedName>
        <fullName evidence="8">Major facilitator superfamily (MFS) profile domain-containing protein</fullName>
    </recommendedName>
</protein>
<dbReference type="PROSITE" id="PS50850">
    <property type="entry name" value="MFS"/>
    <property type="match status" value="1"/>
</dbReference>
<dbReference type="InterPro" id="IPR020846">
    <property type="entry name" value="MFS_dom"/>
</dbReference>
<dbReference type="AlphaFoldDB" id="A0A409YB02"/>
<dbReference type="Pfam" id="PF07690">
    <property type="entry name" value="MFS_1"/>
    <property type="match status" value="1"/>
</dbReference>
<keyword evidence="4 7" id="KW-1133">Transmembrane helix</keyword>
<feature type="transmembrane region" description="Helical" evidence="7">
    <location>
        <begin position="346"/>
        <end position="365"/>
    </location>
</feature>
<keyword evidence="10" id="KW-1185">Reference proteome</keyword>
<feature type="transmembrane region" description="Helical" evidence="7">
    <location>
        <begin position="119"/>
        <end position="140"/>
    </location>
</feature>
<feature type="transmembrane region" description="Helical" evidence="7">
    <location>
        <begin position="438"/>
        <end position="460"/>
    </location>
</feature>
<proteinExistence type="predicted"/>
<feature type="transmembrane region" description="Helical" evidence="7">
    <location>
        <begin position="52"/>
        <end position="69"/>
    </location>
</feature>
<evidence type="ECO:0000256" key="3">
    <source>
        <dbReference type="ARBA" id="ARBA00022692"/>
    </source>
</evidence>
<dbReference type="PANTHER" id="PTHR43791:SF57">
    <property type="entry name" value="MAJOR FACILITATOR SUPERFAMILY (MFS) PROFILE DOMAIN-CONTAINING PROTEIN"/>
    <property type="match status" value="1"/>
</dbReference>
<evidence type="ECO:0000313" key="10">
    <source>
        <dbReference type="Proteomes" id="UP000284842"/>
    </source>
</evidence>
<dbReference type="STRING" id="181874.A0A409YB02"/>
<dbReference type="GO" id="GO:0016020">
    <property type="term" value="C:membrane"/>
    <property type="evidence" value="ECO:0007669"/>
    <property type="project" value="UniProtKB-SubCell"/>
</dbReference>
<feature type="transmembrane region" description="Helical" evidence="7">
    <location>
        <begin position="371"/>
        <end position="393"/>
    </location>
</feature>
<dbReference type="Proteomes" id="UP000284842">
    <property type="component" value="Unassembled WGS sequence"/>
</dbReference>
<feature type="compositionally biased region" description="Polar residues" evidence="6">
    <location>
        <begin position="9"/>
        <end position="19"/>
    </location>
</feature>
<evidence type="ECO:0000256" key="7">
    <source>
        <dbReference type="SAM" id="Phobius"/>
    </source>
</evidence>
<comment type="subcellular location">
    <subcellularLocation>
        <location evidence="1">Membrane</location>
        <topology evidence="1">Multi-pass membrane protein</topology>
    </subcellularLocation>
</comment>
<dbReference type="FunFam" id="1.20.1250.20:FF:000034">
    <property type="entry name" value="MFS general substrate transporter"/>
    <property type="match status" value="1"/>
</dbReference>
<dbReference type="GO" id="GO:0022857">
    <property type="term" value="F:transmembrane transporter activity"/>
    <property type="evidence" value="ECO:0007669"/>
    <property type="project" value="InterPro"/>
</dbReference>
<feature type="transmembrane region" description="Helical" evidence="7">
    <location>
        <begin position="146"/>
        <end position="169"/>
    </location>
</feature>
<reference evidence="9 10" key="1">
    <citation type="journal article" date="2018" name="Evol. Lett.">
        <title>Horizontal gene cluster transfer increased hallucinogenic mushroom diversity.</title>
        <authorList>
            <person name="Reynolds H.T."/>
            <person name="Vijayakumar V."/>
            <person name="Gluck-Thaler E."/>
            <person name="Korotkin H.B."/>
            <person name="Matheny P.B."/>
            <person name="Slot J.C."/>
        </authorList>
    </citation>
    <scope>NUCLEOTIDE SEQUENCE [LARGE SCALE GENOMIC DNA]</scope>
    <source>
        <strain evidence="9 10">2629</strain>
    </source>
</reference>
<evidence type="ECO:0000256" key="2">
    <source>
        <dbReference type="ARBA" id="ARBA00022448"/>
    </source>
</evidence>
<feature type="domain" description="Major facilitator superfamily (MFS) profile" evidence="8">
    <location>
        <begin position="54"/>
        <end position="464"/>
    </location>
</feature>
<feature type="transmembrane region" description="Helical" evidence="7">
    <location>
        <begin position="181"/>
        <end position="201"/>
    </location>
</feature>
<dbReference type="Gene3D" id="1.20.1250.20">
    <property type="entry name" value="MFS general substrate transporter like domains"/>
    <property type="match status" value="2"/>
</dbReference>
<evidence type="ECO:0000256" key="5">
    <source>
        <dbReference type="ARBA" id="ARBA00023136"/>
    </source>
</evidence>
<feature type="region of interest" description="Disordered" evidence="6">
    <location>
        <begin position="1"/>
        <end position="20"/>
    </location>
</feature>
<sequence length="502" mass="55985">MSDFKPKSSQEASTISVSEKATADVYEKRASDDHLPTFDEARTKRLLRKMDWNIVPFLSLLYLLSFLDRTNIGNARLAGLEGDLGMKGLDYNVALAVFFPWYVAAEIPSNIMMKRTSPSLWLCIIMMAWGLCMTLMGLVTNYTGLLIARMALGLAEGGLFPGVTWYITLWYRRHECGLRMAIFFSAATLAGAFGGLLARGISEMKGIGGKPGWSWIFILEGIATIVVAFFARWIINDSPETAKFFTEEERVEVRARLKLDRTSLADEYHIKYFYAAIRDWKIYVHMLITIGIYTPLYSISLFLPTIVKNMGYSNNEAQLLSVPPYVLGCIATISGGYWADRTKKRGPFMIFFCCVALLGFILLISTHNPHAQYVGTFLAVSGIYPNVPLGVAWNGNNIGGATKRAVGIAMHVGFGNLGGVISGFTFRATDAPRYFTGHGILIGTVSMSLTLSVLMHLYLVRENKRRDAEMATKGLTLDSYTEDMKTSEREKGDYATFFRYTV</sequence>
<evidence type="ECO:0000259" key="8">
    <source>
        <dbReference type="PROSITE" id="PS50850"/>
    </source>
</evidence>
<feature type="transmembrane region" description="Helical" evidence="7">
    <location>
        <begin position="89"/>
        <end position="107"/>
    </location>
</feature>
<organism evidence="9 10">
    <name type="scientific">Panaeolus cyanescens</name>
    <dbReference type="NCBI Taxonomy" id="181874"/>
    <lineage>
        <taxon>Eukaryota</taxon>
        <taxon>Fungi</taxon>
        <taxon>Dikarya</taxon>
        <taxon>Basidiomycota</taxon>
        <taxon>Agaricomycotina</taxon>
        <taxon>Agaricomycetes</taxon>
        <taxon>Agaricomycetidae</taxon>
        <taxon>Agaricales</taxon>
        <taxon>Agaricineae</taxon>
        <taxon>Galeropsidaceae</taxon>
        <taxon>Panaeolus</taxon>
    </lineage>
</organism>
<dbReference type="InParanoid" id="A0A409YB02"/>
<feature type="transmembrane region" description="Helical" evidence="7">
    <location>
        <begin position="282"/>
        <end position="302"/>
    </location>
</feature>
<feature type="transmembrane region" description="Helical" evidence="7">
    <location>
        <begin position="322"/>
        <end position="339"/>
    </location>
</feature>
<gene>
    <name evidence="9" type="ORF">CVT24_005080</name>
</gene>
<dbReference type="SUPFAM" id="SSF103473">
    <property type="entry name" value="MFS general substrate transporter"/>
    <property type="match status" value="1"/>
</dbReference>
<evidence type="ECO:0000256" key="4">
    <source>
        <dbReference type="ARBA" id="ARBA00022989"/>
    </source>
</evidence>
<name>A0A409YB02_9AGAR</name>
<keyword evidence="3 7" id="KW-0812">Transmembrane</keyword>
<dbReference type="FunFam" id="1.20.1250.20:FF:000068">
    <property type="entry name" value="MFS general substrate transporter"/>
    <property type="match status" value="1"/>
</dbReference>
<evidence type="ECO:0000313" key="9">
    <source>
        <dbReference type="EMBL" id="PPR00182.1"/>
    </source>
</evidence>
<dbReference type="EMBL" id="NHTK01001327">
    <property type="protein sequence ID" value="PPR00182.1"/>
    <property type="molecule type" value="Genomic_DNA"/>
</dbReference>
<dbReference type="OrthoDB" id="2962993at2759"/>